<dbReference type="SMART" id="SM00530">
    <property type="entry name" value="HTH_XRE"/>
    <property type="match status" value="1"/>
</dbReference>
<evidence type="ECO:0000259" key="1">
    <source>
        <dbReference type="PROSITE" id="PS50943"/>
    </source>
</evidence>
<dbReference type="GO" id="GO:0003677">
    <property type="term" value="F:DNA binding"/>
    <property type="evidence" value="ECO:0007669"/>
    <property type="project" value="InterPro"/>
</dbReference>
<dbReference type="Gene3D" id="1.10.260.40">
    <property type="entry name" value="lambda repressor-like DNA-binding domains"/>
    <property type="match status" value="1"/>
</dbReference>
<dbReference type="InterPro" id="IPR001387">
    <property type="entry name" value="Cro/C1-type_HTH"/>
</dbReference>
<dbReference type="CDD" id="cd00093">
    <property type="entry name" value="HTH_XRE"/>
    <property type="match status" value="1"/>
</dbReference>
<dbReference type="Proteomes" id="UP000634004">
    <property type="component" value="Unassembled WGS sequence"/>
</dbReference>
<sequence length="133" mass="14977">MTSDIDLHVGKRLRRRRRLLGLTQQALAEQVGIRFQQIQKYECGANRVSAARLFELSEALSVPVQYFYEGLSERDPFGSEDPTNIASDVLSKKETMDLVRAYYAMGEGPRKHLLDLAKSLDPGTKPTLRLVAP</sequence>
<dbReference type="RefSeq" id="WP_189498633.1">
    <property type="nucleotide sequence ID" value="NZ_BMZH01000010.1"/>
</dbReference>
<keyword evidence="3" id="KW-1185">Reference proteome</keyword>
<dbReference type="Pfam" id="PF01381">
    <property type="entry name" value="HTH_3"/>
    <property type="match status" value="1"/>
</dbReference>
<dbReference type="PROSITE" id="PS50943">
    <property type="entry name" value="HTH_CROC1"/>
    <property type="match status" value="1"/>
</dbReference>
<dbReference type="AlphaFoldDB" id="A0A8J3CRP2"/>
<dbReference type="EMBL" id="BMZH01000010">
    <property type="protein sequence ID" value="GHA99823.1"/>
    <property type="molecule type" value="Genomic_DNA"/>
</dbReference>
<proteinExistence type="predicted"/>
<dbReference type="SUPFAM" id="SSF47413">
    <property type="entry name" value="lambda repressor-like DNA-binding domains"/>
    <property type="match status" value="1"/>
</dbReference>
<reference evidence="2" key="2">
    <citation type="submission" date="2020-09" db="EMBL/GenBank/DDBJ databases">
        <authorList>
            <person name="Sun Q."/>
            <person name="Kim S."/>
        </authorList>
    </citation>
    <scope>NUCLEOTIDE SEQUENCE</scope>
    <source>
        <strain evidence="2">KCTC 32513</strain>
    </source>
</reference>
<accession>A0A8J3CRP2</accession>
<evidence type="ECO:0000313" key="2">
    <source>
        <dbReference type="EMBL" id="GHA99823.1"/>
    </source>
</evidence>
<organism evidence="2 3">
    <name type="scientific">Algimonas arctica</name>
    <dbReference type="NCBI Taxonomy" id="1479486"/>
    <lineage>
        <taxon>Bacteria</taxon>
        <taxon>Pseudomonadati</taxon>
        <taxon>Pseudomonadota</taxon>
        <taxon>Alphaproteobacteria</taxon>
        <taxon>Maricaulales</taxon>
        <taxon>Robiginitomaculaceae</taxon>
        <taxon>Algimonas</taxon>
    </lineage>
</organism>
<feature type="domain" description="HTH cro/C1-type" evidence="1">
    <location>
        <begin position="13"/>
        <end position="67"/>
    </location>
</feature>
<gene>
    <name evidence="2" type="primary">staR</name>
    <name evidence="2" type="ORF">GCM10009069_23300</name>
</gene>
<dbReference type="InterPro" id="IPR010982">
    <property type="entry name" value="Lambda_DNA-bd_dom_sf"/>
</dbReference>
<comment type="caution">
    <text evidence="2">The sequence shown here is derived from an EMBL/GenBank/DDBJ whole genome shotgun (WGS) entry which is preliminary data.</text>
</comment>
<evidence type="ECO:0000313" key="3">
    <source>
        <dbReference type="Proteomes" id="UP000634004"/>
    </source>
</evidence>
<name>A0A8J3CRP2_9PROT</name>
<protein>
    <submittedName>
        <fullName evidence="2">Transcriptional regulator</fullName>
    </submittedName>
</protein>
<reference evidence="2" key="1">
    <citation type="journal article" date="2014" name="Int. J. Syst. Evol. Microbiol.">
        <title>Complete genome sequence of Corynebacterium casei LMG S-19264T (=DSM 44701T), isolated from a smear-ripened cheese.</title>
        <authorList>
            <consortium name="US DOE Joint Genome Institute (JGI-PGF)"/>
            <person name="Walter F."/>
            <person name="Albersmeier A."/>
            <person name="Kalinowski J."/>
            <person name="Ruckert C."/>
        </authorList>
    </citation>
    <scope>NUCLEOTIDE SEQUENCE</scope>
    <source>
        <strain evidence="2">KCTC 32513</strain>
    </source>
</reference>